<keyword evidence="3" id="KW-0804">Transcription</keyword>
<dbReference type="SMART" id="SM00418">
    <property type="entry name" value="HTH_ARSR"/>
    <property type="match status" value="1"/>
</dbReference>
<dbReference type="NCBIfam" id="NF033788">
    <property type="entry name" value="HTH_metalloreg"/>
    <property type="match status" value="1"/>
</dbReference>
<evidence type="ECO:0000256" key="4">
    <source>
        <dbReference type="SAM" id="MobiDB-lite"/>
    </source>
</evidence>
<dbReference type="InterPro" id="IPR001845">
    <property type="entry name" value="HTH_ArsR_DNA-bd_dom"/>
</dbReference>
<gene>
    <name evidence="6" type="ORF">ACGRVM_15195</name>
</gene>
<reference evidence="6 7" key="1">
    <citation type="submission" date="2024-10" db="EMBL/GenBank/DDBJ databases">
        <authorList>
            <person name="Yang X.-N."/>
        </authorList>
    </citation>
    <scope>NUCLEOTIDE SEQUENCE [LARGE SCALE GENOMIC DNA]</scope>
    <source>
        <strain evidence="6 7">CAU 1059</strain>
    </source>
</reference>
<evidence type="ECO:0000256" key="3">
    <source>
        <dbReference type="ARBA" id="ARBA00023163"/>
    </source>
</evidence>
<dbReference type="PROSITE" id="PS50987">
    <property type="entry name" value="HTH_ARSR_2"/>
    <property type="match status" value="1"/>
</dbReference>
<dbReference type="Pfam" id="PF12840">
    <property type="entry name" value="HTH_20"/>
    <property type="match status" value="1"/>
</dbReference>
<dbReference type="Gene3D" id="1.10.10.10">
    <property type="entry name" value="Winged helix-like DNA-binding domain superfamily/Winged helix DNA-binding domain"/>
    <property type="match status" value="1"/>
</dbReference>
<dbReference type="Proteomes" id="UP001607157">
    <property type="component" value="Unassembled WGS sequence"/>
</dbReference>
<proteinExistence type="predicted"/>
<dbReference type="InterPro" id="IPR051011">
    <property type="entry name" value="Metal_resp_trans_reg"/>
</dbReference>
<dbReference type="EMBL" id="JBIHMM010000005">
    <property type="protein sequence ID" value="MFH0255250.1"/>
    <property type="molecule type" value="Genomic_DNA"/>
</dbReference>
<dbReference type="InterPro" id="IPR036390">
    <property type="entry name" value="WH_DNA-bd_sf"/>
</dbReference>
<protein>
    <submittedName>
        <fullName evidence="6">ArsR/SmtB family transcription factor</fullName>
    </submittedName>
</protein>
<evidence type="ECO:0000259" key="5">
    <source>
        <dbReference type="PROSITE" id="PS50987"/>
    </source>
</evidence>
<dbReference type="CDD" id="cd00090">
    <property type="entry name" value="HTH_ARSR"/>
    <property type="match status" value="1"/>
</dbReference>
<dbReference type="PANTHER" id="PTHR43132:SF2">
    <property type="entry name" value="ARSENICAL RESISTANCE OPERON REPRESSOR ARSR-RELATED"/>
    <property type="match status" value="1"/>
</dbReference>
<dbReference type="PRINTS" id="PR00778">
    <property type="entry name" value="HTHARSR"/>
</dbReference>
<keyword evidence="2" id="KW-0238">DNA-binding</keyword>
<dbReference type="InterPro" id="IPR011991">
    <property type="entry name" value="ArsR-like_HTH"/>
</dbReference>
<dbReference type="PANTHER" id="PTHR43132">
    <property type="entry name" value="ARSENICAL RESISTANCE OPERON REPRESSOR ARSR-RELATED"/>
    <property type="match status" value="1"/>
</dbReference>
<feature type="domain" description="HTH arsR-type" evidence="5">
    <location>
        <begin position="65"/>
        <end position="162"/>
    </location>
</feature>
<dbReference type="InterPro" id="IPR036388">
    <property type="entry name" value="WH-like_DNA-bd_sf"/>
</dbReference>
<name>A0ABW7ID23_9RHOB</name>
<keyword evidence="7" id="KW-1185">Reference proteome</keyword>
<organism evidence="6 7">
    <name type="scientific">Roseovarius aquimarinus</name>
    <dbReference type="NCBI Taxonomy" id="1229156"/>
    <lineage>
        <taxon>Bacteria</taxon>
        <taxon>Pseudomonadati</taxon>
        <taxon>Pseudomonadota</taxon>
        <taxon>Alphaproteobacteria</taxon>
        <taxon>Rhodobacterales</taxon>
        <taxon>Roseobacteraceae</taxon>
        <taxon>Roseovarius</taxon>
    </lineage>
</organism>
<keyword evidence="1" id="KW-0805">Transcription regulation</keyword>
<evidence type="ECO:0000313" key="6">
    <source>
        <dbReference type="EMBL" id="MFH0255250.1"/>
    </source>
</evidence>
<feature type="region of interest" description="Disordered" evidence="4">
    <location>
        <begin position="1"/>
        <end position="22"/>
    </location>
</feature>
<sequence>MRGRLPSLPMTSRHRAVGDEKAAAPDRGELGINCGWAKKVRGVSAFIGSPIQDPLAYDYICGYLVIMNQTATTARALAALGHEARLNVYRLLVRAGEEGLIIGDIAEHTGIPLSTLAHHLRQLVSAGLVIQEKRGREVVNRVDYEVMNRALRFLTDECCQGVTLKEDAA</sequence>
<dbReference type="SUPFAM" id="SSF46785">
    <property type="entry name" value="Winged helix' DNA-binding domain"/>
    <property type="match status" value="1"/>
</dbReference>
<evidence type="ECO:0000313" key="7">
    <source>
        <dbReference type="Proteomes" id="UP001607157"/>
    </source>
</evidence>
<evidence type="ECO:0000256" key="2">
    <source>
        <dbReference type="ARBA" id="ARBA00023125"/>
    </source>
</evidence>
<accession>A0ABW7ID23</accession>
<evidence type="ECO:0000256" key="1">
    <source>
        <dbReference type="ARBA" id="ARBA00023015"/>
    </source>
</evidence>
<comment type="caution">
    <text evidence="6">The sequence shown here is derived from an EMBL/GenBank/DDBJ whole genome shotgun (WGS) entry which is preliminary data.</text>
</comment>